<gene>
    <name evidence="2" type="ORF">fugu_020040</name>
</gene>
<organism evidence="2 3">
    <name type="scientific">Takifugu bimaculatus</name>
    <dbReference type="NCBI Taxonomy" id="433685"/>
    <lineage>
        <taxon>Eukaryota</taxon>
        <taxon>Metazoa</taxon>
        <taxon>Chordata</taxon>
        <taxon>Craniata</taxon>
        <taxon>Vertebrata</taxon>
        <taxon>Euteleostomi</taxon>
        <taxon>Actinopterygii</taxon>
        <taxon>Neopterygii</taxon>
        <taxon>Teleostei</taxon>
        <taxon>Neoteleostei</taxon>
        <taxon>Acanthomorphata</taxon>
        <taxon>Eupercaria</taxon>
        <taxon>Tetraodontiformes</taxon>
        <taxon>Tetradontoidea</taxon>
        <taxon>Tetraodontidae</taxon>
        <taxon>Takifugu</taxon>
    </lineage>
</organism>
<protein>
    <submittedName>
        <fullName evidence="2">Uncharacterized protein</fullName>
    </submittedName>
</protein>
<dbReference type="PANTHER" id="PTHR22774:SF17">
    <property type="entry name" value="BRIDGE-LIKE LIPID TRANSFER PROTEIN FAMILY MEMBER 3B"/>
    <property type="match status" value="1"/>
</dbReference>
<evidence type="ECO:0000313" key="3">
    <source>
        <dbReference type="Proteomes" id="UP000516260"/>
    </source>
</evidence>
<feature type="region of interest" description="Disordered" evidence="1">
    <location>
        <begin position="58"/>
        <end position="102"/>
    </location>
</feature>
<dbReference type="EMBL" id="SWLE01000015">
    <property type="protein sequence ID" value="TNM91660.1"/>
    <property type="molecule type" value="Genomic_DNA"/>
</dbReference>
<comment type="caution">
    <text evidence="2">The sequence shown here is derived from an EMBL/GenBank/DDBJ whole genome shotgun (WGS) entry which is preliminary data.</text>
</comment>
<name>A0A4Z2BKC3_9TELE</name>
<reference evidence="2 3" key="1">
    <citation type="submission" date="2019-04" db="EMBL/GenBank/DDBJ databases">
        <title>The sequence and de novo assembly of Takifugu bimaculatus genome using PacBio and Hi-C technologies.</title>
        <authorList>
            <person name="Xu P."/>
            <person name="Liu B."/>
            <person name="Zhou Z."/>
        </authorList>
    </citation>
    <scope>NUCLEOTIDE SEQUENCE [LARGE SCALE GENOMIC DNA]</scope>
    <source>
        <strain evidence="2">TB-2018</strain>
        <tissue evidence="2">Muscle</tissue>
    </source>
</reference>
<feature type="region of interest" description="Disordered" evidence="1">
    <location>
        <begin position="13"/>
        <end position="37"/>
    </location>
</feature>
<evidence type="ECO:0000313" key="2">
    <source>
        <dbReference type="EMBL" id="TNM91660.1"/>
    </source>
</evidence>
<evidence type="ECO:0000256" key="1">
    <source>
        <dbReference type="SAM" id="MobiDB-lite"/>
    </source>
</evidence>
<sequence>MFLQRSIKSLQQTIQRDLEEMGSKRDRKGPAQKAGDHQPFTACLGLLLKSAEVSLLLKPFPQPEGSGSPLGSELSPSESRGTLDPGVEKDSEGLGPGAEGGAAKGACTVDQLLCGGGLGSGTAHVPAPLSPILSSGTRTDSDQRVSVEERTKNSGRWSSDNGGEGGGDGAAEEVTSGLGLKAQTSDPLPTELHGNKDPTKMPQSISSGRLMRDRSQSSFSVSYKNMKKSPSLQSLDNISIDSYLMEDGDTYSLLERDDVSISGFKDAITEQSATEATTVQEQEEAVSPDTVSVLVLKVQSVCVGMEAVGESTAVALEVGQVTPTQLGNMCLRQYLSNRSLGADSGPGKDGGPQSPEVRALLESGPRAAAHSKLAERNGFLRLQLHGYRASFLTETLRNLAHFLEDDTTPRVLPMEISVRDTHVNLKDAGSDRF</sequence>
<feature type="region of interest" description="Disordered" evidence="1">
    <location>
        <begin position="128"/>
        <end position="219"/>
    </location>
</feature>
<dbReference type="InterPro" id="IPR026728">
    <property type="entry name" value="BLTP3A/B"/>
</dbReference>
<dbReference type="Proteomes" id="UP000516260">
    <property type="component" value="Chromosome 22"/>
</dbReference>
<dbReference type="AlphaFoldDB" id="A0A4Z2BKC3"/>
<feature type="compositionally biased region" description="Basic and acidic residues" evidence="1">
    <location>
        <begin position="139"/>
        <end position="152"/>
    </location>
</feature>
<accession>A0A4Z2BKC3</accession>
<dbReference type="Pfam" id="PF24917">
    <property type="entry name" value="BLTP3A_B"/>
    <property type="match status" value="2"/>
</dbReference>
<keyword evidence="3" id="KW-1185">Reference proteome</keyword>
<proteinExistence type="predicted"/>
<feature type="compositionally biased region" description="Low complexity" evidence="1">
    <location>
        <begin position="58"/>
        <end position="79"/>
    </location>
</feature>
<dbReference type="PANTHER" id="PTHR22774">
    <property type="entry name" value="CHOREIN N-TERMINAL DOMAIN-CONTAINING PROTEIN"/>
    <property type="match status" value="1"/>
</dbReference>